<organism evidence="3 4">
    <name type="scientific">Maricaulis maris</name>
    <dbReference type="NCBI Taxonomy" id="74318"/>
    <lineage>
        <taxon>Bacteria</taxon>
        <taxon>Pseudomonadati</taxon>
        <taxon>Pseudomonadota</taxon>
        <taxon>Alphaproteobacteria</taxon>
        <taxon>Maricaulales</taxon>
        <taxon>Maricaulaceae</taxon>
        <taxon>Maricaulis</taxon>
    </lineage>
</organism>
<sequence length="161" mass="17468">MTRMTHACLLATCLLTAAPSAAQSTPDATPRHIAEAWLDAYASQNFAAMSALMTEDTRFIDPTSFDIDAVTERIEWRGPAAITAGIAAWGMDHGVYTIDRTYEASGQVVFNGHMDVVYGTGDDAQTFRYPITTIIAVVDGHVAEHRDYTDFNNAAPVQASH</sequence>
<keyword evidence="3" id="KW-0413">Isomerase</keyword>
<protein>
    <submittedName>
        <fullName evidence="3">Ketosteroid isomerase-like protein</fullName>
    </submittedName>
</protein>
<dbReference type="InterPro" id="IPR032710">
    <property type="entry name" value="NTF2-like_dom_sf"/>
</dbReference>
<dbReference type="AlphaFoldDB" id="A0A495D4H6"/>
<feature type="chain" id="PRO_5019780594" evidence="1">
    <location>
        <begin position="23"/>
        <end position="161"/>
    </location>
</feature>
<dbReference type="GO" id="GO:0016853">
    <property type="term" value="F:isomerase activity"/>
    <property type="evidence" value="ECO:0007669"/>
    <property type="project" value="UniProtKB-KW"/>
</dbReference>
<comment type="caution">
    <text evidence="3">The sequence shown here is derived from an EMBL/GenBank/DDBJ whole genome shotgun (WGS) entry which is preliminary data.</text>
</comment>
<evidence type="ECO:0000256" key="1">
    <source>
        <dbReference type="SAM" id="SignalP"/>
    </source>
</evidence>
<evidence type="ECO:0000259" key="2">
    <source>
        <dbReference type="Pfam" id="PF12680"/>
    </source>
</evidence>
<dbReference type="RefSeq" id="WP_170150431.1">
    <property type="nucleotide sequence ID" value="NZ_RBIM01000004.1"/>
</dbReference>
<dbReference type="Proteomes" id="UP000273675">
    <property type="component" value="Unassembled WGS sequence"/>
</dbReference>
<evidence type="ECO:0000313" key="3">
    <source>
        <dbReference type="EMBL" id="RKQ96815.1"/>
    </source>
</evidence>
<keyword evidence="1" id="KW-0732">Signal</keyword>
<evidence type="ECO:0000313" key="4">
    <source>
        <dbReference type="Proteomes" id="UP000273675"/>
    </source>
</evidence>
<proteinExistence type="predicted"/>
<feature type="domain" description="SnoaL-like" evidence="2">
    <location>
        <begin position="34"/>
        <end position="145"/>
    </location>
</feature>
<dbReference type="SUPFAM" id="SSF54427">
    <property type="entry name" value="NTF2-like"/>
    <property type="match status" value="1"/>
</dbReference>
<accession>A0A495D4H6</accession>
<dbReference type="InterPro" id="IPR037401">
    <property type="entry name" value="SnoaL-like"/>
</dbReference>
<reference evidence="3 4" key="1">
    <citation type="submission" date="2018-10" db="EMBL/GenBank/DDBJ databases">
        <title>Genomic Encyclopedia of Type Strains, Phase IV (KMG-IV): sequencing the most valuable type-strain genomes for metagenomic binning, comparative biology and taxonomic classification.</title>
        <authorList>
            <person name="Goeker M."/>
        </authorList>
    </citation>
    <scope>NUCLEOTIDE SEQUENCE [LARGE SCALE GENOMIC DNA]</scope>
    <source>
        <strain evidence="3 4">DSM 4734</strain>
    </source>
</reference>
<dbReference type="EMBL" id="RBIM01000004">
    <property type="protein sequence ID" value="RKQ96815.1"/>
    <property type="molecule type" value="Genomic_DNA"/>
</dbReference>
<name>A0A495D4H6_9PROT</name>
<gene>
    <name evidence="3" type="ORF">C7435_2150</name>
</gene>
<feature type="signal peptide" evidence="1">
    <location>
        <begin position="1"/>
        <end position="22"/>
    </location>
</feature>
<dbReference type="Pfam" id="PF12680">
    <property type="entry name" value="SnoaL_2"/>
    <property type="match status" value="1"/>
</dbReference>
<dbReference type="Gene3D" id="3.10.450.50">
    <property type="match status" value="1"/>
</dbReference>